<keyword evidence="4 7" id="KW-0812">Transmembrane</keyword>
<feature type="transmembrane region" description="Helical" evidence="7">
    <location>
        <begin position="105"/>
        <end position="126"/>
    </location>
</feature>
<feature type="transmembrane region" description="Helical" evidence="7">
    <location>
        <begin position="168"/>
        <end position="186"/>
    </location>
</feature>
<dbReference type="EMBL" id="BNAL01000015">
    <property type="protein sequence ID" value="GHG02858.1"/>
    <property type="molecule type" value="Genomic_DNA"/>
</dbReference>
<feature type="transmembrane region" description="Helical" evidence="7">
    <location>
        <begin position="285"/>
        <end position="303"/>
    </location>
</feature>
<dbReference type="SUPFAM" id="SSF103473">
    <property type="entry name" value="MFS general substrate transporter"/>
    <property type="match status" value="1"/>
</dbReference>
<dbReference type="RefSeq" id="WP_189642961.1">
    <property type="nucleotide sequence ID" value="NZ_BNAL01000015.1"/>
</dbReference>
<evidence type="ECO:0000256" key="5">
    <source>
        <dbReference type="ARBA" id="ARBA00022989"/>
    </source>
</evidence>
<sequence length="406" mass="42408">MPQTIRKASLGFIFLTVIIDVLGGGLIAPVLPRLVESFGGGDVALASQFYGLLIALYSLMSFLFASFIGALSDRFGRRPVLLLSLLGLAADYVIIALAPNLTWLVVGRLVAGALGASFVTATAYIADISAPEDRAKNFGLLGAAFGLGFIVGPLLGGVLGGIDLRLPFWVAAGLAALNVLYGLFVLPESLPPEHRRPLNWRQANPLGALLALRTFPNVLPLTGVYTLTCLSLNGLIAVWVLYTAHRFGWNVAQVGVSLAVVGVTQGVAQGALVGPLVARWGERRTVVWGVLISALAYVLYGFASQPWMLYLGIVLSSAGGVVAPALQGAVSGRVAPDQQGLLQGALASLNNLTNVLAPPLVAGLFAFALARGVPVGLPLFACAAFEVLAFVLAWRAFGFSPKIKPS</sequence>
<feature type="transmembrane region" description="Helical" evidence="7">
    <location>
        <begin position="80"/>
        <end position="99"/>
    </location>
</feature>
<accession>A0ABQ3K5A1</accession>
<dbReference type="PANTHER" id="PTHR23504:SF15">
    <property type="entry name" value="MAJOR FACILITATOR SUPERFAMILY (MFS) PROFILE DOMAIN-CONTAINING PROTEIN"/>
    <property type="match status" value="1"/>
</dbReference>
<feature type="transmembrane region" description="Helical" evidence="7">
    <location>
        <begin position="12"/>
        <end position="31"/>
    </location>
</feature>
<dbReference type="PROSITE" id="PS00216">
    <property type="entry name" value="SUGAR_TRANSPORT_1"/>
    <property type="match status" value="1"/>
</dbReference>
<dbReference type="Gene3D" id="1.20.1250.20">
    <property type="entry name" value="MFS general substrate transporter like domains"/>
    <property type="match status" value="1"/>
</dbReference>
<reference evidence="10" key="1">
    <citation type="journal article" date="2019" name="Int. J. Syst. Evol. Microbiol.">
        <title>The Global Catalogue of Microorganisms (GCM) 10K type strain sequencing project: providing services to taxonomists for standard genome sequencing and annotation.</title>
        <authorList>
            <consortium name="The Broad Institute Genomics Platform"/>
            <consortium name="The Broad Institute Genome Sequencing Center for Infectious Disease"/>
            <person name="Wu L."/>
            <person name="Ma J."/>
        </authorList>
    </citation>
    <scope>NUCLEOTIDE SEQUENCE [LARGE SCALE GENOMIC DNA]</scope>
    <source>
        <strain evidence="10">CGMCC 1.18439</strain>
    </source>
</reference>
<feature type="transmembrane region" description="Helical" evidence="7">
    <location>
        <begin position="376"/>
        <end position="397"/>
    </location>
</feature>
<feature type="transmembrane region" description="Helical" evidence="7">
    <location>
        <begin position="218"/>
        <end position="242"/>
    </location>
</feature>
<evidence type="ECO:0000256" key="4">
    <source>
        <dbReference type="ARBA" id="ARBA00022692"/>
    </source>
</evidence>
<dbReference type="InterPro" id="IPR005829">
    <property type="entry name" value="Sugar_transporter_CS"/>
</dbReference>
<evidence type="ECO:0000259" key="8">
    <source>
        <dbReference type="PROSITE" id="PS50850"/>
    </source>
</evidence>
<feature type="transmembrane region" description="Helical" evidence="7">
    <location>
        <begin position="138"/>
        <end position="162"/>
    </location>
</feature>
<dbReference type="Proteomes" id="UP000632154">
    <property type="component" value="Unassembled WGS sequence"/>
</dbReference>
<evidence type="ECO:0000256" key="3">
    <source>
        <dbReference type="ARBA" id="ARBA00022448"/>
    </source>
</evidence>
<dbReference type="InterPro" id="IPR011701">
    <property type="entry name" value="MFS"/>
</dbReference>
<dbReference type="InterPro" id="IPR001958">
    <property type="entry name" value="Tet-R_TetA/multi-R_MdtG-like"/>
</dbReference>
<keyword evidence="6 7" id="KW-0472">Membrane</keyword>
<evidence type="ECO:0000256" key="2">
    <source>
        <dbReference type="ARBA" id="ARBA00007520"/>
    </source>
</evidence>
<comment type="caution">
    <text evidence="9">The sequence shown here is derived from an EMBL/GenBank/DDBJ whole genome shotgun (WGS) entry which is preliminary data.</text>
</comment>
<protein>
    <submittedName>
        <fullName evidence="9">Tetracycline resistance MFS efflux pump</fullName>
    </submittedName>
</protein>
<dbReference type="Pfam" id="PF07690">
    <property type="entry name" value="MFS_1"/>
    <property type="match status" value="2"/>
</dbReference>
<dbReference type="CDD" id="cd17388">
    <property type="entry name" value="MFS_TetA"/>
    <property type="match status" value="1"/>
</dbReference>
<comment type="similarity">
    <text evidence="2">Belongs to the major facilitator superfamily. TCR/Tet family.</text>
</comment>
<keyword evidence="5 7" id="KW-1133">Transmembrane helix</keyword>
<name>A0ABQ3K5A1_9DEIO</name>
<feature type="domain" description="Major facilitator superfamily (MFS) profile" evidence="8">
    <location>
        <begin position="9"/>
        <end position="401"/>
    </location>
</feature>
<keyword evidence="10" id="KW-1185">Reference proteome</keyword>
<proteinExistence type="inferred from homology"/>
<evidence type="ECO:0000313" key="9">
    <source>
        <dbReference type="EMBL" id="GHG02858.1"/>
    </source>
</evidence>
<dbReference type="PANTHER" id="PTHR23504">
    <property type="entry name" value="MAJOR FACILITATOR SUPERFAMILY DOMAIN-CONTAINING PROTEIN 10"/>
    <property type="match status" value="1"/>
</dbReference>
<feature type="transmembrane region" description="Helical" evidence="7">
    <location>
        <begin position="351"/>
        <end position="370"/>
    </location>
</feature>
<evidence type="ECO:0000256" key="6">
    <source>
        <dbReference type="ARBA" id="ARBA00023136"/>
    </source>
</evidence>
<evidence type="ECO:0000256" key="7">
    <source>
        <dbReference type="SAM" id="Phobius"/>
    </source>
</evidence>
<comment type="subcellular location">
    <subcellularLocation>
        <location evidence="1">Membrane</location>
        <topology evidence="1">Multi-pass membrane protein</topology>
    </subcellularLocation>
</comment>
<dbReference type="InterPro" id="IPR036259">
    <property type="entry name" value="MFS_trans_sf"/>
</dbReference>
<feature type="transmembrane region" description="Helical" evidence="7">
    <location>
        <begin position="254"/>
        <end position="278"/>
    </location>
</feature>
<evidence type="ECO:0000313" key="10">
    <source>
        <dbReference type="Proteomes" id="UP000632154"/>
    </source>
</evidence>
<evidence type="ECO:0000256" key="1">
    <source>
        <dbReference type="ARBA" id="ARBA00004141"/>
    </source>
</evidence>
<dbReference type="PRINTS" id="PR01035">
    <property type="entry name" value="TCRTETA"/>
</dbReference>
<keyword evidence="3" id="KW-0813">Transport</keyword>
<gene>
    <name evidence="9" type="primary">tetA</name>
    <name evidence="9" type="ORF">GCM10017783_13960</name>
</gene>
<dbReference type="PROSITE" id="PS50850">
    <property type="entry name" value="MFS"/>
    <property type="match status" value="1"/>
</dbReference>
<feature type="transmembrane region" description="Helical" evidence="7">
    <location>
        <begin position="43"/>
        <end position="68"/>
    </location>
</feature>
<organism evidence="9 10">
    <name type="scientific">Deinococcus piscis</name>
    <dbReference type="NCBI Taxonomy" id="394230"/>
    <lineage>
        <taxon>Bacteria</taxon>
        <taxon>Thermotogati</taxon>
        <taxon>Deinococcota</taxon>
        <taxon>Deinococci</taxon>
        <taxon>Deinococcales</taxon>
        <taxon>Deinococcaceae</taxon>
        <taxon>Deinococcus</taxon>
    </lineage>
</organism>
<dbReference type="InterPro" id="IPR020846">
    <property type="entry name" value="MFS_dom"/>
</dbReference>
<feature type="transmembrane region" description="Helical" evidence="7">
    <location>
        <begin position="309"/>
        <end position="330"/>
    </location>
</feature>